<accession>A0A0S4JG96</accession>
<name>A0A0S4JG96_BODSA</name>
<feature type="region of interest" description="Disordered" evidence="1">
    <location>
        <begin position="131"/>
        <end position="173"/>
    </location>
</feature>
<dbReference type="AlphaFoldDB" id="A0A0S4JG96"/>
<feature type="compositionally biased region" description="Low complexity" evidence="1">
    <location>
        <begin position="410"/>
        <end position="424"/>
    </location>
</feature>
<proteinExistence type="predicted"/>
<dbReference type="EMBL" id="CYKH01001847">
    <property type="protein sequence ID" value="CUG90573.1"/>
    <property type="molecule type" value="Genomic_DNA"/>
</dbReference>
<feature type="compositionally biased region" description="Low complexity" evidence="1">
    <location>
        <begin position="155"/>
        <end position="172"/>
    </location>
</feature>
<evidence type="ECO:0000256" key="1">
    <source>
        <dbReference type="SAM" id="MobiDB-lite"/>
    </source>
</evidence>
<keyword evidence="3" id="KW-1185">Reference proteome</keyword>
<organism evidence="2 3">
    <name type="scientific">Bodo saltans</name>
    <name type="common">Flagellated protozoan</name>
    <dbReference type="NCBI Taxonomy" id="75058"/>
    <lineage>
        <taxon>Eukaryota</taxon>
        <taxon>Discoba</taxon>
        <taxon>Euglenozoa</taxon>
        <taxon>Kinetoplastea</taxon>
        <taxon>Metakinetoplastina</taxon>
        <taxon>Eubodonida</taxon>
        <taxon>Bodonidae</taxon>
        <taxon>Bodo</taxon>
    </lineage>
</organism>
<reference evidence="3" key="1">
    <citation type="submission" date="2015-09" db="EMBL/GenBank/DDBJ databases">
        <authorList>
            <consortium name="Pathogen Informatics"/>
        </authorList>
    </citation>
    <scope>NUCLEOTIDE SEQUENCE [LARGE SCALE GENOMIC DNA]</scope>
    <source>
        <strain evidence="3">Lake Konstanz</strain>
    </source>
</reference>
<feature type="compositionally biased region" description="Low complexity" evidence="1">
    <location>
        <begin position="357"/>
        <end position="366"/>
    </location>
</feature>
<dbReference type="Proteomes" id="UP000051952">
    <property type="component" value="Unassembled WGS sequence"/>
</dbReference>
<protein>
    <submittedName>
        <fullName evidence="2">Uncharacterized protein</fullName>
    </submittedName>
</protein>
<feature type="region of interest" description="Disordered" evidence="1">
    <location>
        <begin position="567"/>
        <end position="603"/>
    </location>
</feature>
<feature type="region of interest" description="Disordered" evidence="1">
    <location>
        <begin position="342"/>
        <end position="379"/>
    </location>
</feature>
<feature type="compositionally biased region" description="Acidic residues" evidence="1">
    <location>
        <begin position="102"/>
        <end position="111"/>
    </location>
</feature>
<gene>
    <name evidence="2" type="ORF">BSAL_27585</name>
</gene>
<evidence type="ECO:0000313" key="2">
    <source>
        <dbReference type="EMBL" id="CUG90573.1"/>
    </source>
</evidence>
<feature type="region of interest" description="Disordered" evidence="1">
    <location>
        <begin position="1"/>
        <end position="115"/>
    </location>
</feature>
<sequence length="603" mass="63115">MGTCCAKEAEGPIDDGGQNAMGGLRKGKKEKSKGTAAANKLSKYAPPPSPGTSGQAASTIDVDGPITTTAGAKSSLEKNSAPKVADKTTASPSKFSVVQIPVEDDDDEGEQDERANQLKAAVARSLQHQLQNNDDVPGDIPFPSIVTTAPPLSIGGSPSRGTGSTGASATRRTMQHDGDVKALPIVLDISHAYASHVSEGASSFSTPAVLAATTGPAGAPQRGEYQNGFSETSTSILISTTPPGGGERSSGPQDQNNIIAPVAVVPPAAAVPVKVANVLASLLPAEDAERRRQEREAMLSTNEVSKPKMIEFDVNFDDDDLIAVEDMGDDAEVVEDFVVDVDDDEDDGAGSGHHHNNNTNNNHHNTSGADSTPSKKKQPAMSVVFDGISGVHQPPQAKASVVNVPATQTNAGGSPSNAPGASGSKDAATPATNVVLNKKWFTDRGVAPPKSIQWKQDKRTVTMYISPADGDSGWELSADGLLLDFTSTAGGRGNVKIVLPLLHPLINPVFQLNTASSVLTFVGTKVPTTPPTDDDDDDEPEDILPYWTQLIRGTRKEYTALTFISRLLDDDDDEEDEGESYEYGKPGAVPDSVFGDTFSDPED</sequence>
<feature type="compositionally biased region" description="Acidic residues" evidence="1">
    <location>
        <begin position="569"/>
        <end position="580"/>
    </location>
</feature>
<dbReference type="VEuPathDB" id="TriTrypDB:BSAL_27585"/>
<feature type="region of interest" description="Disordered" evidence="1">
    <location>
        <begin position="406"/>
        <end position="428"/>
    </location>
</feature>
<evidence type="ECO:0000313" key="3">
    <source>
        <dbReference type="Proteomes" id="UP000051952"/>
    </source>
</evidence>